<dbReference type="EMBL" id="BRYB01007050">
    <property type="protein sequence ID" value="GMI52018.1"/>
    <property type="molecule type" value="Genomic_DNA"/>
</dbReference>
<keyword evidence="2" id="KW-1185">Reference proteome</keyword>
<dbReference type="SUPFAM" id="SSF55874">
    <property type="entry name" value="ATPase domain of HSP90 chaperone/DNA topoisomerase II/histidine kinase"/>
    <property type="match status" value="1"/>
</dbReference>
<accession>A0ABQ6N9L6</accession>
<gene>
    <name evidence="1" type="ORF">TeGR_g8634</name>
</gene>
<proteinExistence type="predicted"/>
<dbReference type="InterPro" id="IPR036890">
    <property type="entry name" value="HATPase_C_sf"/>
</dbReference>
<reference evidence="1 2" key="1">
    <citation type="journal article" date="2023" name="Commun. Biol.">
        <title>Genome analysis of Parmales, the sister group of diatoms, reveals the evolutionary specialization of diatoms from phago-mixotrophs to photoautotrophs.</title>
        <authorList>
            <person name="Ban H."/>
            <person name="Sato S."/>
            <person name="Yoshikawa S."/>
            <person name="Yamada K."/>
            <person name="Nakamura Y."/>
            <person name="Ichinomiya M."/>
            <person name="Sato N."/>
            <person name="Blanc-Mathieu R."/>
            <person name="Endo H."/>
            <person name="Kuwata A."/>
            <person name="Ogata H."/>
        </authorList>
    </citation>
    <scope>NUCLEOTIDE SEQUENCE [LARGE SCALE GENOMIC DNA]</scope>
</reference>
<dbReference type="Proteomes" id="UP001165060">
    <property type="component" value="Unassembled WGS sequence"/>
</dbReference>
<evidence type="ECO:0000313" key="1">
    <source>
        <dbReference type="EMBL" id="GMI52018.1"/>
    </source>
</evidence>
<name>A0ABQ6N9L6_9STRA</name>
<protein>
    <submittedName>
        <fullName evidence="1">Uncharacterized protein</fullName>
    </submittedName>
</protein>
<evidence type="ECO:0000313" key="2">
    <source>
        <dbReference type="Proteomes" id="UP001165060"/>
    </source>
</evidence>
<comment type="caution">
    <text evidence="1">The sequence shown here is derived from an EMBL/GenBank/DDBJ whole genome shotgun (WGS) entry which is preliminary data.</text>
</comment>
<sequence>MDHSGPPPPGAQHEMSTSARGFVEWICRGYSKKSSALFDLLDNSDDATTKASKLPSSKWIHCKDRVGSNPTPALVITNGCDGPRPISHCLEFACSDKKDTDQIGENGVGLKQSIIYLSSSGLVVSRNGPVFGVALVSKALNLSDKHEGGSPT</sequence>
<feature type="non-terminal residue" evidence="1">
    <location>
        <position position="152"/>
    </location>
</feature>
<organism evidence="1 2">
    <name type="scientific">Tetraparma gracilis</name>
    <dbReference type="NCBI Taxonomy" id="2962635"/>
    <lineage>
        <taxon>Eukaryota</taxon>
        <taxon>Sar</taxon>
        <taxon>Stramenopiles</taxon>
        <taxon>Ochrophyta</taxon>
        <taxon>Bolidophyceae</taxon>
        <taxon>Parmales</taxon>
        <taxon>Triparmaceae</taxon>
        <taxon>Tetraparma</taxon>
    </lineage>
</organism>